<feature type="transmembrane region" description="Helical" evidence="9">
    <location>
        <begin position="38"/>
        <end position="54"/>
    </location>
</feature>
<dbReference type="PANTHER" id="PTHR35011">
    <property type="entry name" value="2,3-DIKETO-L-GULONATE TRAP TRANSPORTER SMALL PERMEASE PROTEIN YIAM"/>
    <property type="match status" value="1"/>
</dbReference>
<feature type="transmembrane region" description="Helical" evidence="9">
    <location>
        <begin position="75"/>
        <end position="96"/>
    </location>
</feature>
<dbReference type="GO" id="GO:0005886">
    <property type="term" value="C:plasma membrane"/>
    <property type="evidence" value="ECO:0007669"/>
    <property type="project" value="UniProtKB-SubCell"/>
</dbReference>
<dbReference type="InterPro" id="IPR007387">
    <property type="entry name" value="TRAP_DctQ"/>
</dbReference>
<comment type="similarity">
    <text evidence="8 9">Belongs to the TRAP transporter small permease family.</text>
</comment>
<keyword evidence="4 9" id="KW-0997">Cell inner membrane</keyword>
<accession>O85149</accession>
<dbReference type="InterPro" id="IPR055348">
    <property type="entry name" value="DctQ"/>
</dbReference>
<dbReference type="GO" id="GO:0015740">
    <property type="term" value="P:C4-dicarboxylate transport"/>
    <property type="evidence" value="ECO:0007669"/>
    <property type="project" value="TreeGrafter"/>
</dbReference>
<evidence type="ECO:0000256" key="4">
    <source>
        <dbReference type="ARBA" id="ARBA00022519"/>
    </source>
</evidence>
<keyword evidence="7 9" id="KW-0472">Membrane</keyword>
<evidence type="ECO:0000256" key="2">
    <source>
        <dbReference type="ARBA" id="ARBA00022448"/>
    </source>
</evidence>
<comment type="subcellular location">
    <subcellularLocation>
        <location evidence="1 9">Cell inner membrane</location>
        <topology evidence="1 9">Multi-pass membrane protein</topology>
    </subcellularLocation>
</comment>
<evidence type="ECO:0000259" key="10">
    <source>
        <dbReference type="Pfam" id="PF04290"/>
    </source>
</evidence>
<keyword evidence="6 9" id="KW-1133">Transmembrane helix</keyword>
<feature type="transmembrane region" description="Helical" evidence="9">
    <location>
        <begin position="5"/>
        <end position="26"/>
    </location>
</feature>
<organism evidence="11">
    <name type="scientific">Ralstonia sp. TFD41</name>
    <dbReference type="NCBI Taxonomy" id="77343"/>
    <lineage>
        <taxon>Bacteria</taxon>
        <taxon>Pseudomonadati</taxon>
        <taxon>Pseudomonadota</taxon>
        <taxon>Betaproteobacteria</taxon>
        <taxon>Burkholderiales</taxon>
        <taxon>Burkholderiaceae</taxon>
        <taxon>Ralstonia</taxon>
    </lineage>
</organism>
<feature type="transmembrane region" description="Helical" evidence="9">
    <location>
        <begin position="116"/>
        <end position="134"/>
    </location>
</feature>
<dbReference type="AlphaFoldDB" id="O85149"/>
<keyword evidence="3" id="KW-1003">Cell membrane</keyword>
<evidence type="ECO:0000256" key="1">
    <source>
        <dbReference type="ARBA" id="ARBA00004429"/>
    </source>
</evidence>
<keyword evidence="5 9" id="KW-0812">Transmembrane</keyword>
<evidence type="ECO:0000256" key="9">
    <source>
        <dbReference type="RuleBase" id="RU369079"/>
    </source>
</evidence>
<evidence type="ECO:0000256" key="6">
    <source>
        <dbReference type="ARBA" id="ARBA00022989"/>
    </source>
</evidence>
<comment type="function">
    <text evidence="9">Part of the tripartite ATP-independent periplasmic (TRAP) transport system.</text>
</comment>
<evidence type="ECO:0000256" key="3">
    <source>
        <dbReference type="ARBA" id="ARBA00022475"/>
    </source>
</evidence>
<dbReference type="GO" id="GO:0022857">
    <property type="term" value="F:transmembrane transporter activity"/>
    <property type="evidence" value="ECO:0007669"/>
    <property type="project" value="UniProtKB-UniRule"/>
</dbReference>
<proteinExistence type="inferred from homology"/>
<evidence type="ECO:0000313" key="11">
    <source>
        <dbReference type="EMBL" id="AAC34290.1"/>
    </source>
</evidence>
<evidence type="ECO:0000256" key="5">
    <source>
        <dbReference type="ARBA" id="ARBA00022692"/>
    </source>
</evidence>
<evidence type="ECO:0000256" key="8">
    <source>
        <dbReference type="ARBA" id="ARBA00038436"/>
    </source>
</evidence>
<keyword evidence="2 9" id="KW-0813">Transport</keyword>
<feature type="domain" description="Tripartite ATP-independent periplasmic transporters DctQ component" evidence="10">
    <location>
        <begin position="12"/>
        <end position="139"/>
    </location>
</feature>
<comment type="subunit">
    <text evidence="9">The complex comprises the extracytoplasmic solute receptor protein and the two transmembrane proteins.</text>
</comment>
<sequence length="185" mass="20622">MEIILFLMMVVLVILVFGNVVLRYIFNSGLTITEEMGRWIFVWMVFLGAIVAIRDRAHLGSDVLISRLDRAGKKVCLVSSQLLMLYVNWLLCLGSLEQARLNVDVGAPVTGLPVAIFYSTGVVFAVSAGLLIVFDSWRTLSGKLSDEELVMVKESEELAHINLHEAEQRQLRSEGARARTTAVRN</sequence>
<evidence type="ECO:0000256" key="7">
    <source>
        <dbReference type="ARBA" id="ARBA00023136"/>
    </source>
</evidence>
<dbReference type="EMBL" id="AF045553">
    <property type="protein sequence ID" value="AAC34290.1"/>
    <property type="molecule type" value="Genomic_DNA"/>
</dbReference>
<name>O85149_9RALS</name>
<dbReference type="Pfam" id="PF04290">
    <property type="entry name" value="DctQ"/>
    <property type="match status" value="1"/>
</dbReference>
<reference evidence="11" key="1">
    <citation type="journal article" date="1998" name="J. Bacteriol.">
        <title>Parallel and divergent genotypic evolution in experimental populations of Ralstonia sp.</title>
        <authorList>
            <person name="Nakatsu C.H."/>
            <person name="Korona R."/>
            <person name="Lenski R.E."/>
            <person name="de Bruijn F.J."/>
            <person name="Marsh T.L."/>
            <person name="Forney L.J."/>
        </authorList>
    </citation>
    <scope>NUCLEOTIDE SEQUENCE</scope>
    <source>
        <strain evidence="11">TFD41</strain>
    </source>
</reference>
<protein>
    <recommendedName>
        <fullName evidence="9">TRAP transporter small permease protein</fullName>
    </recommendedName>
</protein>
<dbReference type="PANTHER" id="PTHR35011:SF2">
    <property type="entry name" value="2,3-DIKETO-L-GULONATE TRAP TRANSPORTER SMALL PERMEASE PROTEIN YIAM"/>
    <property type="match status" value="1"/>
</dbReference>